<keyword evidence="3" id="KW-1185">Reference proteome</keyword>
<evidence type="ECO:0000256" key="1">
    <source>
        <dbReference type="SAM" id="Phobius"/>
    </source>
</evidence>
<dbReference type="Gene3D" id="3.40.50.300">
    <property type="entry name" value="P-loop containing nucleotide triphosphate hydrolases"/>
    <property type="match status" value="1"/>
</dbReference>
<keyword evidence="1" id="KW-1133">Transmembrane helix</keyword>
<protein>
    <recommendedName>
        <fullName evidence="4">NAD dependent epimerase/dehydratase</fullName>
    </recommendedName>
</protein>
<proteinExistence type="predicted"/>
<dbReference type="Proteomes" id="UP000465266">
    <property type="component" value="Unassembled WGS sequence"/>
</dbReference>
<name>A0ABQ1AX17_9EURO</name>
<dbReference type="PANTHER" id="PTHR36978">
    <property type="entry name" value="P-LOOP CONTAINING NUCLEOTIDE TRIPHOSPHATE HYDROLASE"/>
    <property type="match status" value="1"/>
</dbReference>
<organism evidence="2 3">
    <name type="scientific">Aspergillus udagawae</name>
    <dbReference type="NCBI Taxonomy" id="91492"/>
    <lineage>
        <taxon>Eukaryota</taxon>
        <taxon>Fungi</taxon>
        <taxon>Dikarya</taxon>
        <taxon>Ascomycota</taxon>
        <taxon>Pezizomycotina</taxon>
        <taxon>Eurotiomycetes</taxon>
        <taxon>Eurotiomycetidae</taxon>
        <taxon>Eurotiales</taxon>
        <taxon>Aspergillaceae</taxon>
        <taxon>Aspergillus</taxon>
        <taxon>Aspergillus subgen. Fumigati</taxon>
    </lineage>
</organism>
<accession>A0ABQ1AX17</accession>
<evidence type="ECO:0008006" key="4">
    <source>
        <dbReference type="Google" id="ProtNLM"/>
    </source>
</evidence>
<comment type="caution">
    <text evidence="2">The sequence shown here is derived from an EMBL/GenBank/DDBJ whole genome shotgun (WGS) entry which is preliminary data.</text>
</comment>
<keyword evidence="1" id="KW-0812">Transmembrane</keyword>
<reference evidence="2 3" key="1">
    <citation type="submission" date="2020-01" db="EMBL/GenBank/DDBJ databases">
        <title>Draft genome sequence of Aspergillus udagawae IFM 53868.</title>
        <authorList>
            <person name="Takahashi H."/>
            <person name="Yaguchi T."/>
        </authorList>
    </citation>
    <scope>NUCLEOTIDE SEQUENCE [LARGE SCALE GENOMIC DNA]</scope>
    <source>
        <strain evidence="2 3">IFM 53868</strain>
    </source>
</reference>
<dbReference type="InterPro" id="IPR027417">
    <property type="entry name" value="P-loop_NTPase"/>
</dbReference>
<evidence type="ECO:0000313" key="2">
    <source>
        <dbReference type="EMBL" id="GFF88102.1"/>
    </source>
</evidence>
<dbReference type="PANTHER" id="PTHR36978:SF4">
    <property type="entry name" value="P-LOOP CONTAINING NUCLEOSIDE TRIPHOSPHATE HYDROLASE PROTEIN"/>
    <property type="match status" value="1"/>
</dbReference>
<sequence>MERFSIAFRRNLNSTDIDRRYCVRQVPMKVLMLGFPRTGTVSLTIALKRMGYNGVYHGMEALTNNPRDCEMWWDALRAKYDGKGKVFGRKEFDQLLGHCQAISDIPAICFAEDLIRAYPEAKVILTVRDVDKWHESAKKSVMRAQDNHPLFFWPMVIMDQLLRMPWRWSRLTMLKAKHILWGNDFEKNGRRAFEEHYKRIQSLVPSDRLLLYHVSDGWEPLCKFLGQPIPSFPMPHLNDTEMYSTAFFARRMYHFMRYGVRIAQIAAFISLMLLWGII</sequence>
<evidence type="ECO:0000313" key="3">
    <source>
        <dbReference type="Proteomes" id="UP000465266"/>
    </source>
</evidence>
<dbReference type="Pfam" id="PF17784">
    <property type="entry name" value="Sulfotransfer_4"/>
    <property type="match status" value="1"/>
</dbReference>
<dbReference type="InterPro" id="IPR040632">
    <property type="entry name" value="Sulfotransfer_4"/>
</dbReference>
<dbReference type="SUPFAM" id="SSF52540">
    <property type="entry name" value="P-loop containing nucleoside triphosphate hydrolases"/>
    <property type="match status" value="1"/>
</dbReference>
<dbReference type="EMBL" id="BLKG01000053">
    <property type="protein sequence ID" value="GFF88102.1"/>
    <property type="molecule type" value="Genomic_DNA"/>
</dbReference>
<gene>
    <name evidence="2" type="ORF">IFM53868_05382</name>
</gene>
<keyword evidence="1" id="KW-0472">Membrane</keyword>
<feature type="transmembrane region" description="Helical" evidence="1">
    <location>
        <begin position="258"/>
        <end position="277"/>
    </location>
</feature>